<accession>A0A2P2J7C6</accession>
<protein>
    <submittedName>
        <fullName evidence="1">Uncharacterized protein</fullName>
    </submittedName>
</protein>
<dbReference type="EMBL" id="GGEC01008901">
    <property type="protein sequence ID" value="MBW89384.1"/>
    <property type="molecule type" value="Transcribed_RNA"/>
</dbReference>
<organism evidence="1">
    <name type="scientific">Rhizophora mucronata</name>
    <name type="common">Asiatic mangrove</name>
    <dbReference type="NCBI Taxonomy" id="61149"/>
    <lineage>
        <taxon>Eukaryota</taxon>
        <taxon>Viridiplantae</taxon>
        <taxon>Streptophyta</taxon>
        <taxon>Embryophyta</taxon>
        <taxon>Tracheophyta</taxon>
        <taxon>Spermatophyta</taxon>
        <taxon>Magnoliopsida</taxon>
        <taxon>eudicotyledons</taxon>
        <taxon>Gunneridae</taxon>
        <taxon>Pentapetalae</taxon>
        <taxon>rosids</taxon>
        <taxon>fabids</taxon>
        <taxon>Malpighiales</taxon>
        <taxon>Rhizophoraceae</taxon>
        <taxon>Rhizophora</taxon>
    </lineage>
</organism>
<proteinExistence type="predicted"/>
<name>A0A2P2J7C6_RHIMU</name>
<dbReference type="AlphaFoldDB" id="A0A2P2J7C6"/>
<evidence type="ECO:0000313" key="1">
    <source>
        <dbReference type="EMBL" id="MBW89384.1"/>
    </source>
</evidence>
<sequence length="80" mass="8994">MSTCLLSISVSVPGYEYSKYKEQNDEKMVDKYGGKRKEVSILGLMCHWLIKTENSPTRSALYPIIISGVINKLFSLSVGF</sequence>
<reference evidence="1" key="1">
    <citation type="submission" date="2018-02" db="EMBL/GenBank/DDBJ databases">
        <title>Rhizophora mucronata_Transcriptome.</title>
        <authorList>
            <person name="Meera S.P."/>
            <person name="Sreeshan A."/>
            <person name="Augustine A."/>
        </authorList>
    </citation>
    <scope>NUCLEOTIDE SEQUENCE</scope>
    <source>
        <tissue evidence="1">Leaf</tissue>
    </source>
</reference>